<dbReference type="RefSeq" id="WP_004141559.1">
    <property type="nucleotide sequence ID" value="NZ_GG694027.1"/>
</dbReference>
<evidence type="ECO:0000313" key="1">
    <source>
        <dbReference type="EMBL" id="EEV88182.1"/>
    </source>
</evidence>
<evidence type="ECO:0000313" key="2">
    <source>
        <dbReference type="Proteomes" id="UP000004870"/>
    </source>
</evidence>
<organism evidence="1 2">
    <name type="scientific">Cardiobacterium hominis (strain ATCC 15826 / DSM 8339 / NCTC 10426 / 6573)</name>
    <dbReference type="NCBI Taxonomy" id="638300"/>
    <lineage>
        <taxon>Bacteria</taxon>
        <taxon>Pseudomonadati</taxon>
        <taxon>Pseudomonadota</taxon>
        <taxon>Gammaproteobacteria</taxon>
        <taxon>Cardiobacteriales</taxon>
        <taxon>Cardiobacteriaceae</taxon>
        <taxon>Cardiobacterium</taxon>
    </lineage>
</organism>
<name>C8NB16_CARH6</name>
<dbReference type="EMBL" id="ACKY01000099">
    <property type="protein sequence ID" value="EEV88182.1"/>
    <property type="molecule type" value="Genomic_DNA"/>
</dbReference>
<dbReference type="HOGENOM" id="CLU_1649055_0_0_6"/>
<reference evidence="1 2" key="1">
    <citation type="submission" date="2009-08" db="EMBL/GenBank/DDBJ databases">
        <authorList>
            <person name="Qin X."/>
            <person name="Bachman B."/>
            <person name="Battles P."/>
            <person name="Bell A."/>
            <person name="Bess C."/>
            <person name="Bickham C."/>
            <person name="Chaboub L."/>
            <person name="Chen D."/>
            <person name="Coyle M."/>
            <person name="Deiros D.R."/>
            <person name="Dinh H."/>
            <person name="Forbes L."/>
            <person name="Fowler G."/>
            <person name="Francisco L."/>
            <person name="Fu Q."/>
            <person name="Gubbala S."/>
            <person name="Hale W."/>
            <person name="Han Y."/>
            <person name="Hemphill L."/>
            <person name="Highlander S.K."/>
            <person name="Hirani K."/>
            <person name="Hogues M."/>
            <person name="Jackson L."/>
            <person name="Jakkamsetti A."/>
            <person name="Javaid M."/>
            <person name="Jiang H."/>
            <person name="Korchina V."/>
            <person name="Kovar C."/>
            <person name="Lara F."/>
            <person name="Lee S."/>
            <person name="Mata R."/>
            <person name="Mathew T."/>
            <person name="Moen C."/>
            <person name="Morales K."/>
            <person name="Munidasa M."/>
            <person name="Nazareth L."/>
            <person name="Ngo R."/>
            <person name="Nguyen L."/>
            <person name="Okwuonu G."/>
            <person name="Ongeri F."/>
            <person name="Patil S."/>
            <person name="Petrosino J."/>
            <person name="Pham C."/>
            <person name="Pham P."/>
            <person name="Pu L.-L."/>
            <person name="Puazo M."/>
            <person name="Raj R."/>
            <person name="Reid J."/>
            <person name="Rouhana J."/>
            <person name="Saada N."/>
            <person name="Shang Y."/>
            <person name="Simmons D."/>
            <person name="Thornton R."/>
            <person name="Warren J."/>
            <person name="Weissenberger G."/>
            <person name="Zhang J."/>
            <person name="Zhang L."/>
            <person name="Zhou C."/>
            <person name="Zhu D."/>
            <person name="Muzny D."/>
            <person name="Worley K."/>
            <person name="Gibbs R."/>
        </authorList>
    </citation>
    <scope>NUCLEOTIDE SEQUENCE [LARGE SCALE GENOMIC DNA]</scope>
    <source>
        <strain evidence="2">ATCC 15826 / DSM 8339 / NCTC 10426 / 6573</strain>
    </source>
</reference>
<dbReference type="OrthoDB" id="1453820at2"/>
<protein>
    <submittedName>
        <fullName evidence="1">Uncharacterized protein</fullName>
    </submittedName>
</protein>
<accession>C8NB16</accession>
<proteinExistence type="predicted"/>
<dbReference type="Proteomes" id="UP000004870">
    <property type="component" value="Unassembled WGS sequence"/>
</dbReference>
<comment type="caution">
    <text evidence="1">The sequence shown here is derived from an EMBL/GenBank/DDBJ whole genome shotgun (WGS) entry which is preliminary data.</text>
</comment>
<dbReference type="GeneID" id="84790401"/>
<gene>
    <name evidence="1" type="ORF">HMPREF0198_1694</name>
</gene>
<sequence>MIRLNELDRVISRSHDEKMAKYGWIIEADLGEDATNKIEKILEVVKTIIRYNPDSWPDDAAWDNIMPVWIQEKIPKLTPEECQKILNDTPRELWNKLPWEFYSWIDAIRDRAWEWWSYKLDGNIAKFYLISLEIPERINAFEQIIIASGGRIISRIESTP</sequence>
<keyword evidence="2" id="KW-1185">Reference proteome</keyword>
<dbReference type="AlphaFoldDB" id="C8NB16"/>